<dbReference type="EMBL" id="RSCK01000022">
    <property type="protein sequence ID" value="RUT11727.1"/>
    <property type="molecule type" value="Genomic_DNA"/>
</dbReference>
<protein>
    <submittedName>
        <fullName evidence="1">Uncharacterized protein</fullName>
    </submittedName>
</protein>
<evidence type="ECO:0000313" key="2">
    <source>
        <dbReference type="Proteomes" id="UP000282574"/>
    </source>
</evidence>
<keyword evidence="2" id="KW-1185">Reference proteome</keyword>
<dbReference type="RefSeq" id="WP_241994229.1">
    <property type="nucleotide sequence ID" value="NZ_JAVKZF010000002.1"/>
</dbReference>
<reference evidence="1 2" key="1">
    <citation type="journal article" date="2019" name="Genome Biol. Evol.">
        <title>Day and night: Metabolic profiles and evolutionary relationships of six axenic non-marine cyanobacteria.</title>
        <authorList>
            <person name="Will S.E."/>
            <person name="Henke P."/>
            <person name="Boedeker C."/>
            <person name="Huang S."/>
            <person name="Brinkmann H."/>
            <person name="Rohde M."/>
            <person name="Jarek M."/>
            <person name="Friedl T."/>
            <person name="Seufert S."/>
            <person name="Schumacher M."/>
            <person name="Overmann J."/>
            <person name="Neumann-Schaal M."/>
            <person name="Petersen J."/>
        </authorList>
    </citation>
    <scope>NUCLEOTIDE SEQUENCE [LARGE SCALE GENOMIC DNA]</scope>
    <source>
        <strain evidence="1 2">SAG 39.79</strain>
    </source>
</reference>
<evidence type="ECO:0000313" key="1">
    <source>
        <dbReference type="EMBL" id="RUT11727.1"/>
    </source>
</evidence>
<name>A0AB37UK56_9CYAN</name>
<accession>A0AB37UK56</accession>
<sequence>MMQTELRREAETYISLQAPLSGYKALVPANLQQASHMTIANLYWYFQARDESTATVEA</sequence>
<organism evidence="1 2">
    <name type="scientific">Chroococcidiopsis cubana SAG 39.79</name>
    <dbReference type="NCBI Taxonomy" id="388085"/>
    <lineage>
        <taxon>Bacteria</taxon>
        <taxon>Bacillati</taxon>
        <taxon>Cyanobacteriota</taxon>
        <taxon>Cyanophyceae</taxon>
        <taxon>Chroococcidiopsidales</taxon>
        <taxon>Chroococcidiopsidaceae</taxon>
        <taxon>Chroococcidiopsis</taxon>
    </lineage>
</organism>
<gene>
    <name evidence="1" type="ORF">DSM107010_30540</name>
</gene>
<dbReference type="AlphaFoldDB" id="A0AB37UK56"/>
<proteinExistence type="predicted"/>
<dbReference type="Proteomes" id="UP000282574">
    <property type="component" value="Unassembled WGS sequence"/>
</dbReference>
<comment type="caution">
    <text evidence="1">The sequence shown here is derived from an EMBL/GenBank/DDBJ whole genome shotgun (WGS) entry which is preliminary data.</text>
</comment>